<keyword evidence="6" id="KW-0963">Cytoplasm</keyword>
<dbReference type="InterPro" id="IPR039431">
    <property type="entry name" value="Vta1/CALS_N"/>
</dbReference>
<evidence type="ECO:0000256" key="6">
    <source>
        <dbReference type="ARBA" id="ARBA00022490"/>
    </source>
</evidence>
<feature type="compositionally biased region" description="Polar residues" evidence="14">
    <location>
        <begin position="36"/>
        <end position="51"/>
    </location>
</feature>
<evidence type="ECO:0000256" key="14">
    <source>
        <dbReference type="SAM" id="MobiDB-lite"/>
    </source>
</evidence>
<evidence type="ECO:0000256" key="5">
    <source>
        <dbReference type="ARBA" id="ARBA00022448"/>
    </source>
</evidence>
<dbReference type="GO" id="GO:0005771">
    <property type="term" value="C:multivesicular body"/>
    <property type="evidence" value="ECO:0000318"/>
    <property type="project" value="GO_Central"/>
</dbReference>
<dbReference type="PANTHER" id="PTHR46009">
    <property type="entry name" value="VACUOLAR PROTEIN SORTING-ASSOCIATED PROTEIN VTA1 HOMOLOG"/>
    <property type="match status" value="1"/>
</dbReference>
<dbReference type="InterPro" id="IPR044538">
    <property type="entry name" value="Vta1-like"/>
</dbReference>
<gene>
    <name evidence="15" type="primary">WBGene00104483</name>
</gene>
<feature type="compositionally biased region" description="Polar residues" evidence="14">
    <location>
        <begin position="176"/>
        <end position="187"/>
    </location>
</feature>
<evidence type="ECO:0000313" key="15">
    <source>
        <dbReference type="EnsemblMetazoa" id="PPA14929.1"/>
    </source>
</evidence>
<dbReference type="GO" id="GO:0015031">
    <property type="term" value="P:protein transport"/>
    <property type="evidence" value="ECO:0007669"/>
    <property type="project" value="UniProtKB-KW"/>
</dbReference>
<feature type="region of interest" description="Disordered" evidence="14">
    <location>
        <begin position="167"/>
        <end position="187"/>
    </location>
</feature>
<keyword evidence="16" id="KW-1185">Reference proteome</keyword>
<dbReference type="Pfam" id="PF04652">
    <property type="entry name" value="Vta1"/>
    <property type="match status" value="1"/>
</dbReference>
<dbReference type="Gene3D" id="1.20.5.420">
    <property type="entry name" value="Immunoglobulin FC, subunit C"/>
    <property type="match status" value="1"/>
</dbReference>
<dbReference type="GO" id="GO:0032511">
    <property type="term" value="P:late endosome to vacuole transport via multivesicular body sorting pathway"/>
    <property type="evidence" value="ECO:0000318"/>
    <property type="project" value="GO_Central"/>
</dbReference>
<dbReference type="GO" id="GO:0007030">
    <property type="term" value="P:Golgi organization"/>
    <property type="evidence" value="ECO:0007669"/>
    <property type="project" value="InterPro"/>
</dbReference>
<dbReference type="Pfam" id="PF09787">
    <property type="entry name" value="Golgin_A5"/>
    <property type="match status" value="1"/>
</dbReference>
<evidence type="ECO:0000256" key="10">
    <source>
        <dbReference type="ARBA" id="ARBA00022989"/>
    </source>
</evidence>
<dbReference type="GO" id="GO:0010008">
    <property type="term" value="C:endosome membrane"/>
    <property type="evidence" value="ECO:0007669"/>
    <property type="project" value="UniProtKB-SubCell"/>
</dbReference>
<proteinExistence type="inferred from homology"/>
<keyword evidence="13" id="KW-0472">Membrane</keyword>
<evidence type="ECO:0000256" key="3">
    <source>
        <dbReference type="ARBA" id="ARBA00004496"/>
    </source>
</evidence>
<dbReference type="Pfam" id="PF18097">
    <property type="entry name" value="Vta1_C"/>
    <property type="match status" value="1"/>
</dbReference>
<evidence type="ECO:0000256" key="13">
    <source>
        <dbReference type="ARBA" id="ARBA00023136"/>
    </source>
</evidence>
<dbReference type="EnsemblMetazoa" id="PPA14929.1">
    <property type="protein sequence ID" value="PPA14929.1"/>
    <property type="gene ID" value="WBGene00104483"/>
</dbReference>
<protein>
    <submittedName>
        <fullName evidence="15">Golgin-84</fullName>
    </submittedName>
</protein>
<keyword evidence="8" id="KW-0967">Endosome</keyword>
<reference evidence="15" key="2">
    <citation type="submission" date="2022-06" db="UniProtKB">
        <authorList>
            <consortium name="EnsemblMetazoa"/>
        </authorList>
    </citation>
    <scope>IDENTIFICATION</scope>
    <source>
        <strain evidence="15">PS312</strain>
    </source>
</reference>
<evidence type="ECO:0000256" key="12">
    <source>
        <dbReference type="ARBA" id="ARBA00023054"/>
    </source>
</evidence>
<dbReference type="Gene3D" id="1.25.40.270">
    <property type="entry name" value="Vacuolar protein sorting-associated protein vta1"/>
    <property type="match status" value="1"/>
</dbReference>
<dbReference type="AlphaFoldDB" id="A0A2A6C4R5"/>
<dbReference type="PANTHER" id="PTHR46009:SF1">
    <property type="entry name" value="VACUOLAR PROTEIN SORTING-ASSOCIATED PROTEIN VTA1 HOMOLOG"/>
    <property type="match status" value="1"/>
</dbReference>
<organism evidence="15 16">
    <name type="scientific">Pristionchus pacificus</name>
    <name type="common">Parasitic nematode worm</name>
    <dbReference type="NCBI Taxonomy" id="54126"/>
    <lineage>
        <taxon>Eukaryota</taxon>
        <taxon>Metazoa</taxon>
        <taxon>Ecdysozoa</taxon>
        <taxon>Nematoda</taxon>
        <taxon>Chromadorea</taxon>
        <taxon>Rhabditida</taxon>
        <taxon>Rhabditina</taxon>
        <taxon>Diplogasteromorpha</taxon>
        <taxon>Diplogasteroidea</taxon>
        <taxon>Neodiplogasteridae</taxon>
        <taxon>Pristionchus</taxon>
    </lineage>
</organism>
<feature type="region of interest" description="Disordered" evidence="14">
    <location>
        <begin position="28"/>
        <end position="89"/>
    </location>
</feature>
<feature type="region of interest" description="Disordered" evidence="14">
    <location>
        <begin position="651"/>
        <end position="758"/>
    </location>
</feature>
<keyword evidence="9" id="KW-0653">Protein transport</keyword>
<comment type="subcellular location">
    <subcellularLocation>
        <location evidence="3">Cytoplasm</location>
    </subcellularLocation>
    <subcellularLocation>
        <location evidence="2">Endosome membrane</location>
        <topology evidence="2">Peripheral membrane protein</topology>
    </subcellularLocation>
    <subcellularLocation>
        <location evidence="1">Golgi apparatus membrane</location>
    </subcellularLocation>
</comment>
<feature type="compositionally biased region" description="Low complexity" evidence="14">
    <location>
        <begin position="726"/>
        <end position="744"/>
    </location>
</feature>
<keyword evidence="7" id="KW-0812">Transmembrane</keyword>
<evidence type="ECO:0000256" key="2">
    <source>
        <dbReference type="ARBA" id="ARBA00004481"/>
    </source>
</evidence>
<sequence>MSWLSKVSDLAGKAEEMLVRMDQNAGSAIAQAKVQGKTSSTVSLNRTQPEPTITEEIGRSEPSHAHSDFIKPQKKKQPTAGYAPSTSVLPEHRDANLISFLNDPDVEEMEMGKSTYSVHSITEATDLVLVNNLRSQLAAKDTQMEILKSTNTQLEKRLEEEKLKLKRSEEKVKESAQQATPSVSNESLIKERSALQSELSNLKKRVASQEEQMSAVNDQLRLAKFNLTENKKEFDGYKEKAQKILQTKEKLIESLKSEGGSEEKSNGVLLAQIEELKLERDLARSDLESAQVMVYNMRGEVDEAENAAREARNALSEMKRRINDETHSQQINLTLWKEKAECARSEVEVIRVERETERSEWQRKIDEKEAELIGLRDEVRRKRSIQAPPEDGGRSTMLLLQKEEELREANREKQILRVRLERLEKQSKETVVQMGEIGQSSGGMTLNRGGSQSHNFLQSIMMKGVSTLRGSSTARSYFAVEMSSVPAPLKIISPYIKLANEHIQRDPVVYYWFLYYAVQTGMKIDRSPDSFKFLGNLLETLEGVKKQLMSNEAITNEIVAQAHLEEYGNKIFAFANTKEQKGEVDTKIAQMFHLVGCLLDVLQLFGELDGDMAATKKYAKWKATQIFQSIKSGTPYVPSVQQHTDEFLGEQGTGVAAPHDSFFDLPGVPSRDSSMAPHVPPEHSYPPVPPSYPPSNTSSYPSAPSPYHQQPQYPSAPPRPSLNTFPSVPSIPSNHSSSSLSTPHHPTPEPVPTGSTYTPGSISMEKLAEAKKYCKYAMSAIDYEDVPTVIEQLNKAMAILQGK</sequence>
<feature type="compositionally biased region" description="Basic and acidic residues" evidence="14">
    <location>
        <begin position="56"/>
        <end position="71"/>
    </location>
</feature>
<evidence type="ECO:0000256" key="4">
    <source>
        <dbReference type="ARBA" id="ARBA00007895"/>
    </source>
</evidence>
<feature type="compositionally biased region" description="Pro residues" evidence="14">
    <location>
        <begin position="683"/>
        <end position="693"/>
    </location>
</feature>
<evidence type="ECO:0000256" key="8">
    <source>
        <dbReference type="ARBA" id="ARBA00022753"/>
    </source>
</evidence>
<dbReference type="InterPro" id="IPR019177">
    <property type="entry name" value="Golgin_subfamily_A_member_5"/>
</dbReference>
<keyword evidence="12" id="KW-0175">Coiled coil</keyword>
<keyword evidence="10" id="KW-1133">Transmembrane helix</keyword>
<comment type="similarity">
    <text evidence="4">Belongs to the VTA1 family.</text>
</comment>
<keyword evidence="5" id="KW-0813">Transport</keyword>
<evidence type="ECO:0000256" key="9">
    <source>
        <dbReference type="ARBA" id="ARBA00022927"/>
    </source>
</evidence>
<evidence type="ECO:0000256" key="11">
    <source>
        <dbReference type="ARBA" id="ARBA00023034"/>
    </source>
</evidence>
<accession>A0A2A6C4R5</accession>
<feature type="compositionally biased region" description="Low complexity" evidence="14">
    <location>
        <begin position="694"/>
        <end position="713"/>
    </location>
</feature>
<evidence type="ECO:0000313" key="16">
    <source>
        <dbReference type="Proteomes" id="UP000005239"/>
    </source>
</evidence>
<dbReference type="InterPro" id="IPR023175">
    <property type="entry name" value="Vta1/CALS_N_sf"/>
</dbReference>
<name>A0A2A6C4R5_PRIPA</name>
<evidence type="ECO:0000256" key="7">
    <source>
        <dbReference type="ARBA" id="ARBA00022692"/>
    </source>
</evidence>
<dbReference type="InterPro" id="IPR041212">
    <property type="entry name" value="Vta1_C"/>
</dbReference>
<reference evidence="16" key="1">
    <citation type="journal article" date="2008" name="Nat. Genet.">
        <title>The Pristionchus pacificus genome provides a unique perspective on nematode lifestyle and parasitism.</title>
        <authorList>
            <person name="Dieterich C."/>
            <person name="Clifton S.W."/>
            <person name="Schuster L.N."/>
            <person name="Chinwalla A."/>
            <person name="Delehaunty K."/>
            <person name="Dinkelacker I."/>
            <person name="Fulton L."/>
            <person name="Fulton R."/>
            <person name="Godfrey J."/>
            <person name="Minx P."/>
            <person name="Mitreva M."/>
            <person name="Roeseler W."/>
            <person name="Tian H."/>
            <person name="Witte H."/>
            <person name="Yang S.P."/>
            <person name="Wilson R.K."/>
            <person name="Sommer R.J."/>
        </authorList>
    </citation>
    <scope>NUCLEOTIDE SEQUENCE [LARGE SCALE GENOMIC DNA]</scope>
    <source>
        <strain evidence="16">PS312</strain>
    </source>
</reference>
<dbReference type="GO" id="GO:0000139">
    <property type="term" value="C:Golgi membrane"/>
    <property type="evidence" value="ECO:0007669"/>
    <property type="project" value="UniProtKB-SubCell"/>
</dbReference>
<evidence type="ECO:0000256" key="1">
    <source>
        <dbReference type="ARBA" id="ARBA00004394"/>
    </source>
</evidence>
<dbReference type="Proteomes" id="UP000005239">
    <property type="component" value="Unassembled WGS sequence"/>
</dbReference>
<keyword evidence="11" id="KW-0333">Golgi apparatus</keyword>
<accession>A0A8R1UBA3</accession>